<protein>
    <submittedName>
        <fullName evidence="1">Uncharacterized protein</fullName>
    </submittedName>
</protein>
<evidence type="ECO:0000313" key="1">
    <source>
        <dbReference type="EnsemblMetazoa" id="Aqu2.1.30662_001"/>
    </source>
</evidence>
<sequence length="62" mass="7008">MDSLIKGELGKEALEADRKLSRLQNLTLDTAGPLVAALEELSEKEDPNAEQWRQQFNKAFYS</sequence>
<name>A0A1X7UTF8_AMPQE</name>
<organism evidence="1">
    <name type="scientific">Amphimedon queenslandica</name>
    <name type="common">Sponge</name>
    <dbReference type="NCBI Taxonomy" id="400682"/>
    <lineage>
        <taxon>Eukaryota</taxon>
        <taxon>Metazoa</taxon>
        <taxon>Porifera</taxon>
        <taxon>Demospongiae</taxon>
        <taxon>Heteroscleromorpha</taxon>
        <taxon>Haplosclerida</taxon>
        <taxon>Niphatidae</taxon>
        <taxon>Amphimedon</taxon>
    </lineage>
</organism>
<accession>A0A1X7UTF8</accession>
<dbReference type="InParanoid" id="A0A1X7UTF8"/>
<dbReference type="AlphaFoldDB" id="A0A1X7UTF8"/>
<reference evidence="1" key="1">
    <citation type="submission" date="2017-05" db="UniProtKB">
        <authorList>
            <consortium name="EnsemblMetazoa"/>
        </authorList>
    </citation>
    <scope>IDENTIFICATION</scope>
</reference>
<proteinExistence type="predicted"/>
<dbReference type="EnsemblMetazoa" id="Aqu2.1.30662_001">
    <property type="protein sequence ID" value="Aqu2.1.30662_001"/>
    <property type="gene ID" value="Aqu2.1.30662"/>
</dbReference>